<keyword evidence="5" id="KW-1185">Reference proteome</keyword>
<keyword evidence="2" id="KW-0676">Redox-active center</keyword>
<dbReference type="KEGG" id="anf:AQPE_4992"/>
<dbReference type="Gene3D" id="3.40.30.10">
    <property type="entry name" value="Glutaredoxin"/>
    <property type="match status" value="1"/>
</dbReference>
<dbReference type="InterPro" id="IPR036249">
    <property type="entry name" value="Thioredoxin-like_sf"/>
</dbReference>
<dbReference type="Pfam" id="PF13192">
    <property type="entry name" value="Thioredoxin_3"/>
    <property type="match status" value="1"/>
</dbReference>
<sequence>MSIKTNKIMEIKILGTGCPKCKTLEKLTRDVVEQNGIDASVTKVEDIVEIMKYGVMTTPALVVNGKVEIKGRVPSSDEIKQVLTR</sequence>
<dbReference type="NCBIfam" id="TIGR00412">
    <property type="entry name" value="redox_disulf_2"/>
    <property type="match status" value="1"/>
</dbReference>
<evidence type="ECO:0000313" key="4">
    <source>
        <dbReference type="EMBL" id="BBE20798.1"/>
    </source>
</evidence>
<dbReference type="InterPro" id="IPR012336">
    <property type="entry name" value="Thioredoxin-like_fold"/>
</dbReference>
<protein>
    <submittedName>
        <fullName evidence="4">Redox-active disulfide protein 2</fullName>
    </submittedName>
</protein>
<name>A0A5K7SGV4_9BACT</name>
<evidence type="ECO:0000259" key="3">
    <source>
        <dbReference type="Pfam" id="PF13192"/>
    </source>
</evidence>
<dbReference type="Proteomes" id="UP001193389">
    <property type="component" value="Chromosome"/>
</dbReference>
<evidence type="ECO:0000313" key="5">
    <source>
        <dbReference type="Proteomes" id="UP001193389"/>
    </source>
</evidence>
<keyword evidence="2" id="KW-1015">Disulfide bond</keyword>
<dbReference type="PANTHER" id="PTHR36450">
    <property type="entry name" value="THIOREDOXIN"/>
    <property type="match status" value="1"/>
</dbReference>
<feature type="active site" description="Nucleophile" evidence="1">
    <location>
        <position position="21"/>
    </location>
</feature>
<evidence type="ECO:0000256" key="2">
    <source>
        <dbReference type="PIRSR" id="PIRSR037031-51"/>
    </source>
</evidence>
<dbReference type="AlphaFoldDB" id="A0A5K7SGV4"/>
<feature type="domain" description="Thioredoxin-like fold" evidence="3">
    <location>
        <begin position="9"/>
        <end position="83"/>
    </location>
</feature>
<evidence type="ECO:0000256" key="1">
    <source>
        <dbReference type="PIRSR" id="PIRSR037031-50"/>
    </source>
</evidence>
<dbReference type="InterPro" id="IPR005243">
    <property type="entry name" value="THIRX-like_proc"/>
</dbReference>
<feature type="disulfide bond" description="Redox-active" evidence="2">
    <location>
        <begin position="18"/>
        <end position="21"/>
    </location>
</feature>
<dbReference type="PIRSF" id="PIRSF037031">
    <property type="entry name" value="Redox_disulphide_2"/>
    <property type="match status" value="1"/>
</dbReference>
<dbReference type="EMBL" id="AP018694">
    <property type="protein sequence ID" value="BBE20798.1"/>
    <property type="molecule type" value="Genomic_DNA"/>
</dbReference>
<reference evidence="4" key="1">
    <citation type="journal article" date="2020" name="Int. J. Syst. Evol. Microbiol.">
        <title>Aquipluma nitroreducens gen. nov. sp. nov., a novel facultatively anaerobic bacterium isolated from a freshwater lake.</title>
        <authorList>
            <person name="Watanabe M."/>
            <person name="Kojima H."/>
            <person name="Fukui M."/>
        </authorList>
    </citation>
    <scope>NUCLEOTIDE SEQUENCE</scope>
    <source>
        <strain evidence="4">MeG22</strain>
    </source>
</reference>
<feature type="active site" description="Nucleophile" evidence="1">
    <location>
        <position position="18"/>
    </location>
</feature>
<gene>
    <name evidence="4" type="ORF">AQPE_4992</name>
</gene>
<proteinExistence type="predicted"/>
<dbReference type="PANTHER" id="PTHR36450:SF1">
    <property type="entry name" value="THIOREDOXIN"/>
    <property type="match status" value="1"/>
</dbReference>
<dbReference type="SUPFAM" id="SSF52833">
    <property type="entry name" value="Thioredoxin-like"/>
    <property type="match status" value="1"/>
</dbReference>
<organism evidence="4 5">
    <name type="scientific">Aquipluma nitroreducens</name>
    <dbReference type="NCBI Taxonomy" id="2010828"/>
    <lineage>
        <taxon>Bacteria</taxon>
        <taxon>Pseudomonadati</taxon>
        <taxon>Bacteroidota</taxon>
        <taxon>Bacteroidia</taxon>
        <taxon>Marinilabiliales</taxon>
        <taxon>Prolixibacteraceae</taxon>
        <taxon>Aquipluma</taxon>
    </lineage>
</organism>
<accession>A0A5K7SGV4</accession>